<dbReference type="Pfam" id="PF02734">
    <property type="entry name" value="Dak2"/>
    <property type="match status" value="1"/>
</dbReference>
<dbReference type="GO" id="GO:0005829">
    <property type="term" value="C:cytosol"/>
    <property type="evidence" value="ECO:0007669"/>
    <property type="project" value="TreeGrafter"/>
</dbReference>
<gene>
    <name evidence="4" type="ORF">NG99_02480</name>
</gene>
<dbReference type="PROSITE" id="PS51480">
    <property type="entry name" value="DHAL"/>
    <property type="match status" value="1"/>
</dbReference>
<evidence type="ECO:0000259" key="3">
    <source>
        <dbReference type="PROSITE" id="PS51480"/>
    </source>
</evidence>
<keyword evidence="1" id="KW-0808">Transferase</keyword>
<keyword evidence="5" id="KW-1185">Reference proteome</keyword>
<dbReference type="GO" id="GO:0019563">
    <property type="term" value="P:glycerol catabolic process"/>
    <property type="evidence" value="ECO:0007669"/>
    <property type="project" value="TreeGrafter"/>
</dbReference>
<dbReference type="STRING" id="371042.NG99_02480"/>
<dbReference type="EMBL" id="JRUQ01000008">
    <property type="protein sequence ID" value="KGT95625.1"/>
    <property type="molecule type" value="Genomic_DNA"/>
</dbReference>
<feature type="domain" description="DhaL" evidence="3">
    <location>
        <begin position="5"/>
        <end position="198"/>
    </location>
</feature>
<dbReference type="PANTHER" id="PTHR28629:SF4">
    <property type="entry name" value="TRIOKINASE_FMN CYCLASE"/>
    <property type="match status" value="1"/>
</dbReference>
<evidence type="ECO:0000256" key="1">
    <source>
        <dbReference type="ARBA" id="ARBA00022679"/>
    </source>
</evidence>
<sequence>MIASAQLINQLRHVCAQVPGFTAELNTLDGQLGDGDLGATLEKCARLTGAALQDTSPEVGLSEVFRLSAMACMQASGSSFGTLLAQALIAASKFSSGKTVLTRPETATLLHQIIDTLAQRGGAALGDKTVLDGLQALAVTLEQPAQPGDLRRSVQEALDRFRPLPNRMGRARMFAEKSQGMDDPGMVALLRLVESLTEEKS</sequence>
<dbReference type="OrthoDB" id="9800291at2"/>
<evidence type="ECO:0000313" key="5">
    <source>
        <dbReference type="Proteomes" id="UP000030351"/>
    </source>
</evidence>
<dbReference type="InterPro" id="IPR050861">
    <property type="entry name" value="Dihydroxyacetone_Kinase"/>
</dbReference>
<dbReference type="SMART" id="SM01120">
    <property type="entry name" value="Dak2"/>
    <property type="match status" value="1"/>
</dbReference>
<comment type="caution">
    <text evidence="4">The sequence shown here is derived from an EMBL/GenBank/DDBJ whole genome shotgun (WGS) entry which is preliminary data.</text>
</comment>
<dbReference type="GO" id="GO:0004371">
    <property type="term" value="F:glycerone kinase activity"/>
    <property type="evidence" value="ECO:0007669"/>
    <property type="project" value="InterPro"/>
</dbReference>
<accession>A0A0A3Z9R6</accession>
<dbReference type="eggNOG" id="COG1461">
    <property type="taxonomic scope" value="Bacteria"/>
</dbReference>
<dbReference type="Proteomes" id="UP000030351">
    <property type="component" value="Unassembled WGS sequence"/>
</dbReference>
<dbReference type="AlphaFoldDB" id="A0A0A3Z9R6"/>
<organism evidence="4 5">
    <name type="scientific">Erwinia typographi</name>
    <dbReference type="NCBI Taxonomy" id="371042"/>
    <lineage>
        <taxon>Bacteria</taxon>
        <taxon>Pseudomonadati</taxon>
        <taxon>Pseudomonadota</taxon>
        <taxon>Gammaproteobacteria</taxon>
        <taxon>Enterobacterales</taxon>
        <taxon>Erwiniaceae</taxon>
        <taxon>Erwinia</taxon>
    </lineage>
</organism>
<protein>
    <recommendedName>
        <fullName evidence="3">DhaL domain-containing protein</fullName>
    </recommendedName>
</protein>
<proteinExistence type="predicted"/>
<name>A0A0A3Z9R6_9GAMM</name>
<dbReference type="InterPro" id="IPR004007">
    <property type="entry name" value="DhaL_dom"/>
</dbReference>
<evidence type="ECO:0000256" key="2">
    <source>
        <dbReference type="ARBA" id="ARBA00022777"/>
    </source>
</evidence>
<dbReference type="InterPro" id="IPR036117">
    <property type="entry name" value="DhaL_dom_sf"/>
</dbReference>
<reference evidence="4 5" key="1">
    <citation type="submission" date="2014-10" db="EMBL/GenBank/DDBJ databases">
        <title>Genome sequence of Erwinia typographi M043b.</title>
        <authorList>
            <person name="Chan K.-G."/>
            <person name="Tan W.-S."/>
        </authorList>
    </citation>
    <scope>NUCLEOTIDE SEQUENCE [LARGE SCALE GENOMIC DNA]</scope>
    <source>
        <strain evidence="4 5">M043b</strain>
    </source>
</reference>
<dbReference type="SUPFAM" id="SSF101473">
    <property type="entry name" value="DhaL-like"/>
    <property type="match status" value="1"/>
</dbReference>
<evidence type="ECO:0000313" key="4">
    <source>
        <dbReference type="EMBL" id="KGT95625.1"/>
    </source>
</evidence>
<keyword evidence="2" id="KW-0418">Kinase</keyword>
<dbReference type="Gene3D" id="1.25.40.340">
    <property type="match status" value="1"/>
</dbReference>
<dbReference type="RefSeq" id="WP_034888069.1">
    <property type="nucleotide sequence ID" value="NZ_JRUQ01000008.1"/>
</dbReference>
<dbReference type="PANTHER" id="PTHR28629">
    <property type="entry name" value="TRIOKINASE/FMN CYCLASE"/>
    <property type="match status" value="1"/>
</dbReference>